<dbReference type="Proteomes" id="UP001240639">
    <property type="component" value="Unassembled WGS sequence"/>
</dbReference>
<keyword evidence="1" id="KW-1133">Transmembrane helix</keyword>
<feature type="transmembrane region" description="Helical" evidence="1">
    <location>
        <begin position="203"/>
        <end position="230"/>
    </location>
</feature>
<dbReference type="RefSeq" id="WP_305931760.1">
    <property type="nucleotide sequence ID" value="NZ_JAVAIM010000001.1"/>
</dbReference>
<feature type="transmembrane region" description="Helical" evidence="1">
    <location>
        <begin position="242"/>
        <end position="262"/>
    </location>
</feature>
<accession>A0ABT9HNP3</accession>
<feature type="transmembrane region" description="Helical" evidence="1">
    <location>
        <begin position="120"/>
        <end position="141"/>
    </location>
</feature>
<keyword evidence="4" id="KW-1185">Reference proteome</keyword>
<dbReference type="InterPro" id="IPR018476">
    <property type="entry name" value="GlyceroP-diester-Pdiesterase_M"/>
</dbReference>
<proteinExistence type="predicted"/>
<dbReference type="Pfam" id="PF10110">
    <property type="entry name" value="GPDPase_memb"/>
    <property type="match status" value="1"/>
</dbReference>
<comment type="caution">
    <text evidence="3">The sequence shown here is derived from an EMBL/GenBank/DDBJ whole genome shotgun (WGS) entry which is preliminary data.</text>
</comment>
<reference evidence="3 4" key="1">
    <citation type="submission" date="2023-08" db="EMBL/GenBank/DDBJ databases">
        <title>genomic of G39.</title>
        <authorList>
            <person name="Wang Y."/>
        </authorList>
    </citation>
    <scope>NUCLEOTIDE SEQUENCE [LARGE SCALE GENOMIC DNA]</scope>
    <source>
        <strain evidence="3 4">G39</strain>
    </source>
</reference>
<evidence type="ECO:0000313" key="3">
    <source>
        <dbReference type="EMBL" id="MDP4574338.1"/>
    </source>
</evidence>
<evidence type="ECO:0000313" key="4">
    <source>
        <dbReference type="Proteomes" id="UP001240639"/>
    </source>
</evidence>
<evidence type="ECO:0000259" key="2">
    <source>
        <dbReference type="Pfam" id="PF10110"/>
    </source>
</evidence>
<keyword evidence="1" id="KW-0812">Transmembrane</keyword>
<dbReference type="EMBL" id="JAVAIM010000001">
    <property type="protein sequence ID" value="MDP4574338.1"/>
    <property type="molecule type" value="Genomic_DNA"/>
</dbReference>
<organism evidence="3 4">
    <name type="scientific">Qipengyuania profundimaris</name>
    <dbReference type="NCBI Taxonomy" id="3067652"/>
    <lineage>
        <taxon>Bacteria</taxon>
        <taxon>Pseudomonadati</taxon>
        <taxon>Pseudomonadota</taxon>
        <taxon>Alphaproteobacteria</taxon>
        <taxon>Sphingomonadales</taxon>
        <taxon>Erythrobacteraceae</taxon>
        <taxon>Qipengyuania</taxon>
    </lineage>
</organism>
<sequence>MTRDRMKFDLDTAWRDAVRLARENSGLLFAISGIFVFLPYAVAMLLLPAVAERPDLPDGASFEMAMQAMNAFYAKTWWIFAIIAVVATIGQLSMLALIGRRASPTVGEAIGIGGKAILPAWLALILQSLAINFIVLLIVSLASLTGLGALAFVATLFAFGLALYLFTRLSLVLPLVAVDGEKNPIRALTGSWAMTKGQGGRLLAFYLLLAVGAFVALIVALLVVGLVLSIGGPTVAEIGNSIATAAAVTAVVVLATSVLAAVHRQFRRLERSGPSVPPTA</sequence>
<feature type="transmembrane region" description="Helical" evidence="1">
    <location>
        <begin position="27"/>
        <end position="51"/>
    </location>
</feature>
<gene>
    <name evidence="3" type="ORF">Q9K02_04200</name>
</gene>
<feature type="transmembrane region" description="Helical" evidence="1">
    <location>
        <begin position="77"/>
        <end position="99"/>
    </location>
</feature>
<protein>
    <submittedName>
        <fullName evidence="3">Glycerophosphoryl diester phosphodiesterase membrane domain-containing protein</fullName>
    </submittedName>
</protein>
<feature type="transmembrane region" description="Helical" evidence="1">
    <location>
        <begin position="147"/>
        <end position="166"/>
    </location>
</feature>
<keyword evidence="1" id="KW-0472">Membrane</keyword>
<name>A0ABT9HNP3_9SPHN</name>
<feature type="domain" description="Glycerophosphoryl diester phosphodiesterase membrane" evidence="2">
    <location>
        <begin position="156"/>
        <end position="258"/>
    </location>
</feature>
<evidence type="ECO:0000256" key="1">
    <source>
        <dbReference type="SAM" id="Phobius"/>
    </source>
</evidence>